<sequence>MCYSAQIKADYKRFVREYGAILSLTDFARMVQEYFDDPKKVKFPRAMAAPFLESPVTDEEKKIAEVLRARMAADEIELLHRPSAWRTHDRRWR</sequence>
<dbReference type="EMBL" id="LN899820">
    <property type="protein sequence ID" value="CUV57337.1"/>
    <property type="molecule type" value="Genomic_DNA"/>
</dbReference>
<name>A0A0S4X1Q1_RALSL</name>
<reference evidence="1" key="1">
    <citation type="submission" date="2015-10" db="EMBL/GenBank/DDBJ databases">
        <authorList>
            <person name="Gilbert D.G."/>
        </authorList>
    </citation>
    <scope>NUCLEOTIDE SEQUENCE</scope>
    <source>
        <strain evidence="1">Phyl III-seqv23</strain>
    </source>
</reference>
<proteinExistence type="predicted"/>
<dbReference type="AlphaFoldDB" id="A0A0S4X1Q1"/>
<accession>A0A0S4X1Q1</accession>
<protein>
    <submittedName>
        <fullName evidence="1">Uncharacterized protein</fullName>
    </submittedName>
</protein>
<evidence type="ECO:0000313" key="1">
    <source>
        <dbReference type="EMBL" id="CUV57337.1"/>
    </source>
</evidence>
<gene>
    <name evidence="1" type="ORF">RUN215_v1_1280033</name>
</gene>
<organism evidence="1">
    <name type="scientific">Ralstonia solanacearum</name>
    <name type="common">Pseudomonas solanacearum</name>
    <dbReference type="NCBI Taxonomy" id="305"/>
    <lineage>
        <taxon>Bacteria</taxon>
        <taxon>Pseudomonadati</taxon>
        <taxon>Pseudomonadota</taxon>
        <taxon>Betaproteobacteria</taxon>
        <taxon>Burkholderiales</taxon>
        <taxon>Burkholderiaceae</taxon>
        <taxon>Ralstonia</taxon>
        <taxon>Ralstonia solanacearum species complex</taxon>
    </lineage>
</organism>